<dbReference type="Proteomes" id="UP000831701">
    <property type="component" value="Chromosome 5"/>
</dbReference>
<proteinExistence type="predicted"/>
<dbReference type="EMBL" id="CM041535">
    <property type="protein sequence ID" value="KAI3371856.1"/>
    <property type="molecule type" value="Genomic_DNA"/>
</dbReference>
<protein>
    <submittedName>
        <fullName evidence="1">Uncharacterized protein</fullName>
    </submittedName>
</protein>
<organism evidence="1 2">
    <name type="scientific">Scortum barcoo</name>
    <name type="common">barcoo grunter</name>
    <dbReference type="NCBI Taxonomy" id="214431"/>
    <lineage>
        <taxon>Eukaryota</taxon>
        <taxon>Metazoa</taxon>
        <taxon>Chordata</taxon>
        <taxon>Craniata</taxon>
        <taxon>Vertebrata</taxon>
        <taxon>Euteleostomi</taxon>
        <taxon>Actinopterygii</taxon>
        <taxon>Neopterygii</taxon>
        <taxon>Teleostei</taxon>
        <taxon>Neoteleostei</taxon>
        <taxon>Acanthomorphata</taxon>
        <taxon>Eupercaria</taxon>
        <taxon>Centrarchiformes</taxon>
        <taxon>Terapontoidei</taxon>
        <taxon>Terapontidae</taxon>
        <taxon>Scortum</taxon>
    </lineage>
</organism>
<evidence type="ECO:0000313" key="1">
    <source>
        <dbReference type="EMBL" id="KAI3371856.1"/>
    </source>
</evidence>
<reference evidence="1" key="1">
    <citation type="submission" date="2022-04" db="EMBL/GenBank/DDBJ databases">
        <title>Jade perch genome.</title>
        <authorList>
            <person name="Chao B."/>
        </authorList>
    </citation>
    <scope>NUCLEOTIDE SEQUENCE</scope>
    <source>
        <strain evidence="1">CB-2022</strain>
    </source>
</reference>
<evidence type="ECO:0000313" key="2">
    <source>
        <dbReference type="Proteomes" id="UP000831701"/>
    </source>
</evidence>
<gene>
    <name evidence="1" type="ORF">L3Q82_006735</name>
</gene>
<keyword evidence="2" id="KW-1185">Reference proteome</keyword>
<comment type="caution">
    <text evidence="1">The sequence shown here is derived from an EMBL/GenBank/DDBJ whole genome shotgun (WGS) entry which is preliminary data.</text>
</comment>
<accession>A0ACB8WVW0</accession>
<name>A0ACB8WVW0_9TELE</name>
<sequence length="2594" mass="293676">MVRAKSRYLLCEVNVTDRSRLLLLDDRAVVAAVRSTVARIHGDYGAALCSRFTARCSPPFLRLMLQSSAALCPELGLSTSHHCAKSNMEKNTSSSTSTKAPPRSSSTGPTPSESKPKTEGKNNGGSKRYSRKREPSFPKTDSFQGPRRTNSQKSKNFDKRPAQRGGGRQYGVTGGGRREEVAEARRAEFSPAQFAGPKKISLNHLLNFTFEPRGGNGGFGDGGHSCWGRRNKWGHKHKPFNKELFLQANCQFVVTDDQDYKAHFTDPDTLVNWDCVQQVRIYSHEVPSCPICLYPPLAARITRCGHIFCWPCMLHYLSLSDKSWSKCPICYEAVHTADLKSVVAMETRQYVAGDVITMRLMRREKGALVAMPSSQWVKVEEPVRFGDACLSPYSKLLLTSPAQVLSLLAEEKAVLQAQLSQEEDTQGCFIQGALCLLQEREEKLLKQQKASSGDSLDLSALTLEEPSSPVEEVITNTSSSKPVLQYASAFDDEVAEVPDDAAAEVPGLPEGILECVLEEPPEAMMGADPQPQCDEEGLSNQAESSRASTGAVHGPYYYFYQADDCQQMFLHPVNVRCLLREYGSLEASPDSITATVVEIVGHTVTEEIRRRHRYLAHLPLTCEFSICELALQPPVVSRETLDTFADDLEKRKRLRQKKVRDEKRRERRIEIEENKKQGKYPEVHIGLENLQHFPAFGSPPHNSSPPVQPDFTFAPPSPLSSSPSSDGMRFPSLSGQSSSPIVGSVEDDSHCMSFAQMLRDGKARVDAGPRITPKKDTLLAPPAADSDGESDGSDRVPVPSFQNSFSQALGKALLQLDNGPASPPQPVVDPGRSDDVKLPVVYERKCPLYNWPNQVLLKRMAAQVEVQTGEVGRKVVGGRHHLSPLTDSSNKSLIEIPPITQSHIITPEPNKPIPGPKPRLTPKPFAVERNTTIKPILAPKPQTKPRPESTRLAGYKPELPSSLKLQQPAATGKPRPVSNNPNRPASTSFKTVNKLNTGQTTKPVVQPFKPAPPLEAGDPTKPIPPAPAERRKPGASSLAYSKSLKKPPAAEWSGSTKKEDEKDQMTSSKGGASITRAKSMGFLVQVGQEEEEKEKEKAKPEKAVQLRPQPRGSRPRPVSAIFLDSTTKTESPAPAPHWTGRRPLSADLTAKFESIGLSLHRKTPKENTKENTPEEKALPQRREQEKPPKSTTPQSTDGVAKPAVSDQSNKKTEETTAKETDEDKPAVSIKSRISLLLDSSSPLEASVTGTGSDLHSPAQPVPESEPAVGVKQLIKQLTEDTIPTQSPIAKPPLKPRPLPLDLTKRFTSERSPDLGGGFFSEAADRHDISKDPPRRTEESAVTPSDRKTFVDLKDSQEQLKQASTPEGPEAGQASSTTSKESGPGGDVQTVRASLFENVVERHSVLMVDEGKPANKAKDSLSSPSFKRGNGEDEGTLVTATYKEPGSPSSPLRVLHAFDTVQAVEESRAVSENIPSAQWEDKAMTLRSRRSEGSRPVADRTASAQGEPALAATPEQPPRYLRVGALQKWTTTGLEQEASTEEGILRESQREGKVALDKDRDRQREAEQEEAAAAPKRLKMLQAEEQPKPRATYFALTGQMQEPVSPVDARASTGDMTVPFDDFSVRAAPSSSQGKILPMKRNQSLEEAFRKTSQDQVEQLLMRSHMSHGEIRSALEGQTTEEMMEVEKKREPKKEMERHKAKMKELEREKQRQLEMEKEAHLEFARMKEREMQREFERQRQKAFEKEKREFEEKQHALERQREEERQRELDKERQRLEIQKSKELERIKELERQQLIEFQKQKQKEERQQLIEIEKQRLREKKEREEAEKIRQMALEQEMLRIKELEKERERQREMEKERQKEIERENQKELERQRQRELERERQRQLDIERQELENQRLRQRELEKEKQRKEELERRQLLELQKQQKEERQQLMELEKQRLREKEREEAEKIRQMALEQEMLRIKELEKERERQREIEKEHQREIERGKQRELERQRQRDLEKERQRKLDIERQELENQRLRQREMEKEKQRKEELERIKEMEKRQLLELQNQKEKERQQLIEMEKQRLREKMEREEAEKIRQMALEQEILRIRELDKERERQREMEKEWQREIERQKQAERDRQQHLEIERGRLREKMEREEAEKMRQAAKQQEAERQWLKERQKKEEQVRVRARSESSPLRPKVVDLDSVLRYDPVSKPTSQRSDPSTRWKEPSPRAEEHHKLSILDIDSFTAQSQPSPSKDLFPAFGIQGADAGFGARLQPTPERDISWKVPAQTSVGITSPVWTMSPQDPWELRPVEMSVDTPVAEPRKPASKVSPEQLLLRQEERLQAPQRHWSAVLDETFHLAPFPVTEAKTGGSPGGAEEQIWVPREPQRQDSRGAVRSHRRSQGSQVTGQTKSGSQAHHEQKNIKDRYVARIGVTGAPPWSQAWGWGSQASAWWPGLCPQDRPGSARNGDVGPPSSRLTTRRKVHEGPVQCGLGSSRGGGPRRPNPWTKTLAIGTWNVTSLGGRSLSSCGRLRAYGPNSSTEYPAFLESLGGVLDSAPPTGDSIVLLGDFNAHVGNNSDTSEGRDREERPSRSEPRKRCSVIGLLC</sequence>